<protein>
    <submittedName>
        <fullName evidence="4">GNAT family N-acetyltransferase</fullName>
    </submittedName>
</protein>
<dbReference type="KEGG" id="vie:OL234_05785"/>
<dbReference type="GO" id="GO:0016747">
    <property type="term" value="F:acyltransferase activity, transferring groups other than amino-acyl groups"/>
    <property type="evidence" value="ECO:0007669"/>
    <property type="project" value="InterPro"/>
</dbReference>
<reference evidence="4" key="1">
    <citation type="submission" date="2022-10" db="EMBL/GenBank/DDBJ databases">
        <title>Vagococcus sp. isolated from poultry meat.</title>
        <authorList>
            <person name="Johansson P."/>
            <person name="Bjorkroth J."/>
        </authorList>
    </citation>
    <scope>NUCLEOTIDE SEQUENCE</scope>
    <source>
        <strain evidence="4">STAA11</strain>
    </source>
</reference>
<dbReference type="PROSITE" id="PS51186">
    <property type="entry name" value="GNAT"/>
    <property type="match status" value="1"/>
</dbReference>
<dbReference type="Pfam" id="PF00583">
    <property type="entry name" value="Acetyltransf_1"/>
    <property type="match status" value="1"/>
</dbReference>
<dbReference type="PANTHER" id="PTHR43420">
    <property type="entry name" value="ACETYLTRANSFERASE"/>
    <property type="match status" value="1"/>
</dbReference>
<dbReference type="CDD" id="cd04301">
    <property type="entry name" value="NAT_SF"/>
    <property type="match status" value="1"/>
</dbReference>
<dbReference type="InterPro" id="IPR000182">
    <property type="entry name" value="GNAT_dom"/>
</dbReference>
<dbReference type="RefSeq" id="WP_275468301.1">
    <property type="nucleotide sequence ID" value="NZ_CP110232.1"/>
</dbReference>
<keyword evidence="5" id="KW-1185">Reference proteome</keyword>
<dbReference type="InterPro" id="IPR050680">
    <property type="entry name" value="YpeA/RimI_acetyltransf"/>
</dbReference>
<dbReference type="Proteomes" id="UP001179647">
    <property type="component" value="Chromosome"/>
</dbReference>
<dbReference type="InterPro" id="IPR016181">
    <property type="entry name" value="Acyl_CoA_acyltransferase"/>
</dbReference>
<evidence type="ECO:0000256" key="1">
    <source>
        <dbReference type="ARBA" id="ARBA00022679"/>
    </source>
</evidence>
<name>A0AAF0CT86_9ENTE</name>
<dbReference type="EMBL" id="CP110232">
    <property type="protein sequence ID" value="WEG72498.1"/>
    <property type="molecule type" value="Genomic_DNA"/>
</dbReference>
<accession>A0AAF0CT86</accession>
<keyword evidence="2" id="KW-0012">Acyltransferase</keyword>
<evidence type="ECO:0000313" key="5">
    <source>
        <dbReference type="Proteomes" id="UP001179647"/>
    </source>
</evidence>
<evidence type="ECO:0000256" key="2">
    <source>
        <dbReference type="ARBA" id="ARBA00023315"/>
    </source>
</evidence>
<dbReference type="SUPFAM" id="SSF55729">
    <property type="entry name" value="Acyl-CoA N-acyltransferases (Nat)"/>
    <property type="match status" value="1"/>
</dbReference>
<dbReference type="Gene3D" id="3.40.630.30">
    <property type="match status" value="1"/>
</dbReference>
<sequence>MKIIRYKELDNQKVTALWNEAFLDYSIPIQMTVEGLNNRLKSFGLSPEDSLIAISDENQPIGILLTGSKVFNEQHIAWVGGMGVIPSFRKQGVAQKLLAKMEEEAKEKGVDQIKFEVIKSNDRARELYLGVGYIPLTTLGFYQAPLLNLTEEALVFCPSQAVSEPDTTPWQNRFTFCQIIEQICDKDETIGIIGYQESLSNEGVQGIVIRQLQLKNIENLSSVISALYKKYGEINCSWSNVDLATPLATELTRLNITEELVQLQLLKNL</sequence>
<gene>
    <name evidence="4" type="ORF">OL234_05785</name>
</gene>
<proteinExistence type="predicted"/>
<feature type="domain" description="N-acetyltransferase" evidence="3">
    <location>
        <begin position="1"/>
        <end position="152"/>
    </location>
</feature>
<evidence type="ECO:0000259" key="3">
    <source>
        <dbReference type="PROSITE" id="PS51186"/>
    </source>
</evidence>
<dbReference type="AlphaFoldDB" id="A0AAF0CT86"/>
<evidence type="ECO:0000313" key="4">
    <source>
        <dbReference type="EMBL" id="WEG72498.1"/>
    </source>
</evidence>
<organism evidence="4 5">
    <name type="scientific">Vagococcus intermedius</name>
    <dbReference type="NCBI Taxonomy" id="2991418"/>
    <lineage>
        <taxon>Bacteria</taxon>
        <taxon>Bacillati</taxon>
        <taxon>Bacillota</taxon>
        <taxon>Bacilli</taxon>
        <taxon>Lactobacillales</taxon>
        <taxon>Enterococcaceae</taxon>
        <taxon>Vagococcus</taxon>
    </lineage>
</organism>
<keyword evidence="1" id="KW-0808">Transferase</keyword>